<feature type="binding site" evidence="17">
    <location>
        <position position="30"/>
    </location>
    <ligand>
        <name>ATP</name>
        <dbReference type="ChEBI" id="CHEBI:30616"/>
    </ligand>
</feature>
<dbReference type="GO" id="GO:0046872">
    <property type="term" value="F:metal ion binding"/>
    <property type="evidence" value="ECO:0007669"/>
    <property type="project" value="UniProtKB-KW"/>
</dbReference>
<comment type="cofactor">
    <cofactor evidence="18">
        <name>Mg(2+)</name>
        <dbReference type="ChEBI" id="CHEBI:18420"/>
    </cofactor>
    <text evidence="18">Mn(2+), Zn(2+), Cd(2+) and Co(2+) support activity to lesser extents.</text>
</comment>
<reference evidence="22" key="1">
    <citation type="submission" date="2016-10" db="EMBL/GenBank/DDBJ databases">
        <authorList>
            <person name="Varghese N."/>
            <person name="Submissions S."/>
        </authorList>
    </citation>
    <scope>NUCLEOTIDE SEQUENCE [LARGE SCALE GENOMIC DNA]</scope>
    <source>
        <strain evidence="22">EPL6</strain>
    </source>
</reference>
<evidence type="ECO:0000256" key="7">
    <source>
        <dbReference type="ARBA" id="ARBA00022741"/>
    </source>
</evidence>
<keyword evidence="6 20" id="KW-0812">Transmembrane</keyword>
<evidence type="ECO:0000256" key="5">
    <source>
        <dbReference type="ARBA" id="ARBA00022679"/>
    </source>
</evidence>
<evidence type="ECO:0000256" key="2">
    <source>
        <dbReference type="ARBA" id="ARBA00005967"/>
    </source>
</evidence>
<feature type="transmembrane region" description="Helical" evidence="20">
    <location>
        <begin position="75"/>
        <end position="99"/>
    </location>
</feature>
<keyword evidence="4" id="KW-0444">Lipid biosynthesis</keyword>
<feature type="transmembrane region" description="Helical" evidence="20">
    <location>
        <begin position="50"/>
        <end position="69"/>
    </location>
</feature>
<dbReference type="Pfam" id="PF01219">
    <property type="entry name" value="DAGK_prokar"/>
    <property type="match status" value="1"/>
</dbReference>
<protein>
    <submittedName>
        <fullName evidence="21">Diacylglycerol kinase (ATP)</fullName>
    </submittedName>
</protein>
<evidence type="ECO:0000256" key="14">
    <source>
        <dbReference type="ARBA" id="ARBA00023264"/>
    </source>
</evidence>
<gene>
    <name evidence="21" type="ORF">SAMN05428957_101512</name>
</gene>
<feature type="binding site" evidence="18">
    <location>
        <position position="48"/>
    </location>
    <ligand>
        <name>a divalent metal cation</name>
        <dbReference type="ChEBI" id="CHEBI:60240"/>
    </ligand>
</feature>
<feature type="binding site" evidence="17">
    <location>
        <begin position="114"/>
        <end position="115"/>
    </location>
    <ligand>
        <name>ATP</name>
        <dbReference type="ChEBI" id="CHEBI:30616"/>
    </ligand>
</feature>
<keyword evidence="18" id="KW-0479">Metal-binding</keyword>
<evidence type="ECO:0000313" key="22">
    <source>
        <dbReference type="Proteomes" id="UP000198552"/>
    </source>
</evidence>
<keyword evidence="7 17" id="KW-0547">Nucleotide-binding</keyword>
<dbReference type="GO" id="GO:0005524">
    <property type="term" value="F:ATP binding"/>
    <property type="evidence" value="ECO:0007669"/>
    <property type="project" value="UniProtKB-KW"/>
</dbReference>
<keyword evidence="9 17" id="KW-0067">ATP-binding</keyword>
<evidence type="ECO:0000256" key="17">
    <source>
        <dbReference type="PIRSR" id="PIRSR600829-3"/>
    </source>
</evidence>
<keyword evidence="5" id="KW-0808">Transferase</keyword>
<dbReference type="STRING" id="1527607.SAMN05428957_101512"/>
<dbReference type="EMBL" id="FNHP01000001">
    <property type="protein sequence ID" value="SDL99977.1"/>
    <property type="molecule type" value="Genomic_DNA"/>
</dbReference>
<evidence type="ECO:0000256" key="19">
    <source>
        <dbReference type="SAM" id="MobiDB-lite"/>
    </source>
</evidence>
<feature type="transmembrane region" description="Helical" evidence="20">
    <location>
        <begin position="120"/>
        <end position="141"/>
    </location>
</feature>
<evidence type="ECO:0000256" key="16">
    <source>
        <dbReference type="PIRSR" id="PIRSR600829-2"/>
    </source>
</evidence>
<feature type="binding site" evidence="16">
    <location>
        <begin position="50"/>
        <end position="54"/>
    </location>
    <ligand>
        <name>substrate</name>
    </ligand>
</feature>
<keyword evidence="11" id="KW-0443">Lipid metabolism</keyword>
<evidence type="ECO:0000256" key="11">
    <source>
        <dbReference type="ARBA" id="ARBA00023098"/>
    </source>
</evidence>
<evidence type="ECO:0000256" key="20">
    <source>
        <dbReference type="SAM" id="Phobius"/>
    </source>
</evidence>
<keyword evidence="3" id="KW-1003">Cell membrane</keyword>
<dbReference type="Gene3D" id="1.10.287.3610">
    <property type="match status" value="1"/>
</dbReference>
<organism evidence="21 22">
    <name type="scientific">Oryzisolibacter propanilivorax</name>
    <dbReference type="NCBI Taxonomy" id="1527607"/>
    <lineage>
        <taxon>Bacteria</taxon>
        <taxon>Pseudomonadati</taxon>
        <taxon>Pseudomonadota</taxon>
        <taxon>Betaproteobacteria</taxon>
        <taxon>Burkholderiales</taxon>
        <taxon>Comamonadaceae</taxon>
        <taxon>Oryzisolibacter</taxon>
    </lineage>
</organism>
<feature type="binding site" evidence="16">
    <location>
        <position position="89"/>
    </location>
    <ligand>
        <name>substrate</name>
    </ligand>
</feature>
<feature type="active site" description="Proton acceptor" evidence="15">
    <location>
        <position position="89"/>
    </location>
</feature>
<dbReference type="PANTHER" id="PTHR34299">
    <property type="entry name" value="DIACYLGLYCEROL KINASE"/>
    <property type="match status" value="1"/>
</dbReference>
<keyword evidence="12 20" id="KW-0472">Membrane</keyword>
<feature type="binding site" evidence="17">
    <location>
        <position position="96"/>
    </location>
    <ligand>
        <name>ATP</name>
        <dbReference type="ChEBI" id="CHEBI:30616"/>
    </ligand>
</feature>
<feature type="binding site" evidence="16">
    <location>
        <begin position="43"/>
        <end position="46"/>
    </location>
    <ligand>
        <name>substrate</name>
    </ligand>
</feature>
<keyword evidence="10 20" id="KW-1133">Transmembrane helix</keyword>
<evidence type="ECO:0000256" key="13">
    <source>
        <dbReference type="ARBA" id="ARBA00023209"/>
    </source>
</evidence>
<feature type="binding site" evidence="16">
    <location>
        <position position="118"/>
    </location>
    <ligand>
        <name>substrate</name>
    </ligand>
</feature>
<keyword evidence="8 21" id="KW-0418">Kinase</keyword>
<dbReference type="InterPro" id="IPR000829">
    <property type="entry name" value="DAGK"/>
</dbReference>
<evidence type="ECO:0000256" key="15">
    <source>
        <dbReference type="PIRSR" id="PIRSR600829-1"/>
    </source>
</evidence>
<keyword evidence="14" id="KW-1208">Phospholipid metabolism</keyword>
<dbReference type="GO" id="GO:0016301">
    <property type="term" value="F:kinase activity"/>
    <property type="evidence" value="ECO:0007669"/>
    <property type="project" value="UniProtKB-KW"/>
</dbReference>
<feature type="binding site" evidence="17">
    <location>
        <position position="48"/>
    </location>
    <ligand>
        <name>ATP</name>
        <dbReference type="ChEBI" id="CHEBI:30616"/>
    </ligand>
</feature>
<evidence type="ECO:0000313" key="21">
    <source>
        <dbReference type="EMBL" id="SDL99977.1"/>
    </source>
</evidence>
<evidence type="ECO:0000256" key="18">
    <source>
        <dbReference type="PIRSR" id="PIRSR600829-4"/>
    </source>
</evidence>
<sequence>MKHDGRHAVAEPCDQNNAAARHKRRTGLTRLLHAGRHSLHGLRDGWGEKAFRLEACLALLLLLLALWLGRDWVQVLLLTGCVVLVLVVELLNSAIEAAIDRIGPQWHELSRRAKDMGSAAVLLSLLLCAGAFGAALFHRIALHG</sequence>
<comment type="subcellular location">
    <subcellularLocation>
        <location evidence="1">Cell membrane</location>
        <topology evidence="1">Multi-pass membrane protein</topology>
    </subcellularLocation>
</comment>
<keyword evidence="13" id="KW-0594">Phospholipid biosynthesis</keyword>
<dbReference type="GO" id="GO:0005886">
    <property type="term" value="C:plasma membrane"/>
    <property type="evidence" value="ECO:0007669"/>
    <property type="project" value="UniProtKB-SubCell"/>
</dbReference>
<dbReference type="AlphaFoldDB" id="A0A1G9PP20"/>
<evidence type="ECO:0000256" key="6">
    <source>
        <dbReference type="ARBA" id="ARBA00022692"/>
    </source>
</evidence>
<dbReference type="GO" id="GO:0008654">
    <property type="term" value="P:phospholipid biosynthetic process"/>
    <property type="evidence" value="ECO:0007669"/>
    <property type="project" value="UniProtKB-KW"/>
</dbReference>
<evidence type="ECO:0000256" key="12">
    <source>
        <dbReference type="ARBA" id="ARBA00023136"/>
    </source>
</evidence>
<dbReference type="OrthoDB" id="9796011at2"/>
<dbReference type="InterPro" id="IPR036945">
    <property type="entry name" value="DAGK_sf"/>
</dbReference>
<evidence type="ECO:0000256" key="8">
    <source>
        <dbReference type="ARBA" id="ARBA00022777"/>
    </source>
</evidence>
<feature type="binding site" evidence="16">
    <location>
        <position position="30"/>
    </location>
    <ligand>
        <name>substrate</name>
    </ligand>
</feature>
<dbReference type="PANTHER" id="PTHR34299:SF1">
    <property type="entry name" value="DIACYLGLYCEROL KINASE"/>
    <property type="match status" value="1"/>
</dbReference>
<feature type="binding site" evidence="18">
    <location>
        <position position="96"/>
    </location>
    <ligand>
        <name>a divalent metal cation</name>
        <dbReference type="ChEBI" id="CHEBI:60240"/>
    </ligand>
</feature>
<proteinExistence type="inferred from homology"/>
<keyword evidence="18" id="KW-0460">Magnesium</keyword>
<evidence type="ECO:0000256" key="1">
    <source>
        <dbReference type="ARBA" id="ARBA00004651"/>
    </source>
</evidence>
<comment type="similarity">
    <text evidence="2">Belongs to the bacterial diacylglycerol kinase family.</text>
</comment>
<evidence type="ECO:0000256" key="10">
    <source>
        <dbReference type="ARBA" id="ARBA00022989"/>
    </source>
</evidence>
<evidence type="ECO:0000256" key="9">
    <source>
        <dbReference type="ARBA" id="ARBA00022840"/>
    </source>
</evidence>
<evidence type="ECO:0000256" key="4">
    <source>
        <dbReference type="ARBA" id="ARBA00022516"/>
    </source>
</evidence>
<keyword evidence="22" id="KW-1185">Reference proteome</keyword>
<accession>A0A1G9PP20</accession>
<dbReference type="Proteomes" id="UP000198552">
    <property type="component" value="Unassembled WGS sequence"/>
</dbReference>
<name>A0A1G9PP20_9BURK</name>
<evidence type="ECO:0000256" key="3">
    <source>
        <dbReference type="ARBA" id="ARBA00022475"/>
    </source>
</evidence>
<feature type="region of interest" description="Disordered" evidence="19">
    <location>
        <begin position="1"/>
        <end position="22"/>
    </location>
</feature>